<dbReference type="InterPro" id="IPR036770">
    <property type="entry name" value="Ankyrin_rpt-contain_sf"/>
</dbReference>
<comment type="caution">
    <text evidence="1">The sequence shown here is derived from an EMBL/GenBank/DDBJ whole genome shotgun (WGS) entry which is preliminary data.</text>
</comment>
<evidence type="ECO:0000313" key="2">
    <source>
        <dbReference type="Proteomes" id="UP000504882"/>
    </source>
</evidence>
<proteinExistence type="predicted"/>
<gene>
    <name evidence="1" type="ORF">EXU48_00230</name>
</gene>
<dbReference type="SUPFAM" id="SSF48403">
    <property type="entry name" value="Ankyrin repeat"/>
    <property type="match status" value="1"/>
</dbReference>
<dbReference type="EMBL" id="SMNA01000001">
    <property type="protein sequence ID" value="TDE98684.1"/>
    <property type="molecule type" value="Genomic_DNA"/>
</dbReference>
<dbReference type="Gene3D" id="1.25.40.20">
    <property type="entry name" value="Ankyrin repeat-containing domain"/>
    <property type="match status" value="1"/>
</dbReference>
<sequence>MTSVWNWQGVLDRGDLKDTYVAKVDRLADAARDGQWEAVFRLSDELDLGVNVWRVGGESLYTPLHQAAWHGAGTTVVERLLSLGAWRTLRTAAGENAHDIARRRGHAHLLESLAPTERSLGRLDELTALDTRLRDLVESRIRPHIGTRLRFPQTSVLTEVKDTMLRQRMGFPVPGMYGGFEITLVTAGLRVVSSSRVAGGSGQEHLVTRDGVLLIDEGFV</sequence>
<evidence type="ECO:0000313" key="1">
    <source>
        <dbReference type="EMBL" id="TDE98684.1"/>
    </source>
</evidence>
<protein>
    <submittedName>
        <fullName evidence="1">Ankyrin repeat domain-containing protein</fullName>
    </submittedName>
</protein>
<accession>A0ABY2E848</accession>
<dbReference type="RefSeq" id="WP_133105585.1">
    <property type="nucleotide sequence ID" value="NZ_SMNA01000001.1"/>
</dbReference>
<organism evidence="1 2">
    <name type="scientific">Occultella glacieicola</name>
    <dbReference type="NCBI Taxonomy" id="2518684"/>
    <lineage>
        <taxon>Bacteria</taxon>
        <taxon>Bacillati</taxon>
        <taxon>Actinomycetota</taxon>
        <taxon>Actinomycetes</taxon>
        <taxon>Micrococcales</taxon>
        <taxon>Ruaniaceae</taxon>
        <taxon>Occultella</taxon>
    </lineage>
</organism>
<reference evidence="1 2" key="1">
    <citation type="submission" date="2019-03" db="EMBL/GenBank/DDBJ databases">
        <title>Genomic features of bacteria from cold environments.</title>
        <authorList>
            <person name="Shen L."/>
        </authorList>
    </citation>
    <scope>NUCLEOTIDE SEQUENCE [LARGE SCALE GENOMIC DNA]</scope>
    <source>
        <strain evidence="2">T3246-1</strain>
    </source>
</reference>
<name>A0ABY2E848_9MICO</name>
<keyword evidence="2" id="KW-1185">Reference proteome</keyword>
<dbReference type="Proteomes" id="UP000504882">
    <property type="component" value="Unassembled WGS sequence"/>
</dbReference>